<dbReference type="EMBL" id="CP042425">
    <property type="protein sequence ID" value="QEL17156.1"/>
    <property type="molecule type" value="Genomic_DNA"/>
</dbReference>
<dbReference type="RefSeq" id="WP_149111799.1">
    <property type="nucleotide sequence ID" value="NZ_CP042425.1"/>
</dbReference>
<dbReference type="AlphaFoldDB" id="A0A5C1AGP8"/>
<proteinExistence type="predicted"/>
<gene>
    <name evidence="1" type="ORF">PX52LOC_04137</name>
</gene>
<keyword evidence="2" id="KW-1185">Reference proteome</keyword>
<dbReference type="Proteomes" id="UP000324974">
    <property type="component" value="Chromosome"/>
</dbReference>
<name>A0A5C1AGP8_9BACT</name>
<dbReference type="InterPro" id="IPR014338">
    <property type="entry name" value="CHP02996_rpt-companion-dom"/>
</dbReference>
<reference evidence="2" key="1">
    <citation type="submission" date="2019-08" db="EMBL/GenBank/DDBJ databases">
        <title>Limnoglobus roseus gen. nov., sp. nov., a novel freshwater planctomycete with a giant genome from the family Gemmataceae.</title>
        <authorList>
            <person name="Kulichevskaya I.S."/>
            <person name="Naumoff D.G."/>
            <person name="Miroshnikov K."/>
            <person name="Ivanova A."/>
            <person name="Philippov D.A."/>
            <person name="Hakobyan A."/>
            <person name="Rijpstra I.C."/>
            <person name="Sinninghe Damste J.S."/>
            <person name="Liesack W."/>
            <person name="Dedysh S.N."/>
        </authorList>
    </citation>
    <scope>NUCLEOTIDE SEQUENCE [LARGE SCALE GENOMIC DNA]</scope>
    <source>
        <strain evidence="2">PX52</strain>
    </source>
</reference>
<dbReference type="KEGG" id="lrs:PX52LOC_04137"/>
<evidence type="ECO:0000313" key="2">
    <source>
        <dbReference type="Proteomes" id="UP000324974"/>
    </source>
</evidence>
<sequence length="296" mass="33870">MYATEDEYQAHLDRAPADWAARVALGEFLKKAKDPRAAGYRALGRCRKYPHRSTRWVDYPWAIFPAGPLCIEREETASLAMPWFQAACRRGEGLEEVFVGGLSARGAEAMAGKTRRALEDLFAYAFRDFFRDEQRALIANKGKWLASAPSQEMPERERGFQKRLDARPDDHVARLVFADWLEERDDERAEGYRVLGLLRKWPEKSVSVGGEKRHYFHATPRPEDWQAHDDLPRAWLEEIWVYCGGSPSMVESGGGRPDEVSRRLRREVEDFAAIAFGTLPSRERERIRSEALAAAV</sequence>
<organism evidence="1 2">
    <name type="scientific">Limnoglobus roseus</name>
    <dbReference type="NCBI Taxonomy" id="2598579"/>
    <lineage>
        <taxon>Bacteria</taxon>
        <taxon>Pseudomonadati</taxon>
        <taxon>Planctomycetota</taxon>
        <taxon>Planctomycetia</taxon>
        <taxon>Gemmatales</taxon>
        <taxon>Gemmataceae</taxon>
        <taxon>Limnoglobus</taxon>
    </lineage>
</organism>
<dbReference type="NCBIfam" id="TIGR02996">
    <property type="entry name" value="rpt_mate_G_obs"/>
    <property type="match status" value="1"/>
</dbReference>
<protein>
    <submittedName>
        <fullName evidence="1">TIGR02996 domain-containing protein</fullName>
    </submittedName>
</protein>
<evidence type="ECO:0000313" key="1">
    <source>
        <dbReference type="EMBL" id="QEL17156.1"/>
    </source>
</evidence>
<accession>A0A5C1AGP8</accession>
<dbReference type="OrthoDB" id="291264at2"/>